<keyword evidence="3" id="KW-1185">Reference proteome</keyword>
<dbReference type="EMBL" id="KE345308">
    <property type="protein sequence ID" value="EXC00243.1"/>
    <property type="molecule type" value="Genomic_DNA"/>
</dbReference>
<feature type="compositionally biased region" description="Low complexity" evidence="1">
    <location>
        <begin position="253"/>
        <end position="263"/>
    </location>
</feature>
<dbReference type="AlphaFoldDB" id="W9RZ50"/>
<dbReference type="PANTHER" id="PTHR33671:SF2">
    <property type="entry name" value="N-METHYLTRANSFERASE, PUTATIVE (DUF688)-RELATED"/>
    <property type="match status" value="1"/>
</dbReference>
<evidence type="ECO:0000313" key="3">
    <source>
        <dbReference type="Proteomes" id="UP000030645"/>
    </source>
</evidence>
<organism evidence="2 3">
    <name type="scientific">Morus notabilis</name>
    <dbReference type="NCBI Taxonomy" id="981085"/>
    <lineage>
        <taxon>Eukaryota</taxon>
        <taxon>Viridiplantae</taxon>
        <taxon>Streptophyta</taxon>
        <taxon>Embryophyta</taxon>
        <taxon>Tracheophyta</taxon>
        <taxon>Spermatophyta</taxon>
        <taxon>Magnoliopsida</taxon>
        <taxon>eudicotyledons</taxon>
        <taxon>Gunneridae</taxon>
        <taxon>Pentapetalae</taxon>
        <taxon>rosids</taxon>
        <taxon>fabids</taxon>
        <taxon>Rosales</taxon>
        <taxon>Moraceae</taxon>
        <taxon>Moreae</taxon>
        <taxon>Morus</taxon>
    </lineage>
</organism>
<feature type="compositionally biased region" description="Pro residues" evidence="1">
    <location>
        <begin position="83"/>
        <end position="93"/>
    </location>
</feature>
<gene>
    <name evidence="2" type="ORF">L484_010350</name>
</gene>
<feature type="compositionally biased region" description="Basic and acidic residues" evidence="1">
    <location>
        <begin position="68"/>
        <end position="78"/>
    </location>
</feature>
<dbReference type="Pfam" id="PF05097">
    <property type="entry name" value="DUF688"/>
    <property type="match status" value="1"/>
</dbReference>
<dbReference type="STRING" id="981085.W9RZ50"/>
<dbReference type="InterPro" id="IPR007789">
    <property type="entry name" value="DUF688"/>
</dbReference>
<proteinExistence type="predicted"/>
<dbReference type="eggNOG" id="ENOG502QS9P">
    <property type="taxonomic scope" value="Eukaryota"/>
</dbReference>
<feature type="region of interest" description="Disordered" evidence="1">
    <location>
        <begin position="1"/>
        <end position="162"/>
    </location>
</feature>
<feature type="region of interest" description="Disordered" evidence="1">
    <location>
        <begin position="246"/>
        <end position="276"/>
    </location>
</feature>
<evidence type="ECO:0008006" key="4">
    <source>
        <dbReference type="Google" id="ProtNLM"/>
    </source>
</evidence>
<reference evidence="3" key="1">
    <citation type="submission" date="2013-01" db="EMBL/GenBank/DDBJ databases">
        <title>Draft Genome Sequence of a Mulberry Tree, Morus notabilis C.K. Schneid.</title>
        <authorList>
            <person name="He N."/>
            <person name="Zhao S."/>
        </authorList>
    </citation>
    <scope>NUCLEOTIDE SEQUENCE</scope>
</reference>
<name>W9RZ50_9ROSA</name>
<accession>W9RZ50</accession>
<dbReference type="PANTHER" id="PTHR33671">
    <property type="entry name" value="N-METHYLTRANSFERASE, PUTATIVE (DUF688)-RELATED"/>
    <property type="match status" value="1"/>
</dbReference>
<dbReference type="KEGG" id="mnt:21393645"/>
<feature type="compositionally biased region" description="Basic and acidic residues" evidence="1">
    <location>
        <begin position="27"/>
        <end position="37"/>
    </location>
</feature>
<evidence type="ECO:0000313" key="2">
    <source>
        <dbReference type="EMBL" id="EXC00243.1"/>
    </source>
</evidence>
<feature type="compositionally biased region" description="Basic and acidic residues" evidence="1">
    <location>
        <begin position="128"/>
        <end position="151"/>
    </location>
</feature>
<dbReference type="OrthoDB" id="677721at2759"/>
<evidence type="ECO:0000256" key="1">
    <source>
        <dbReference type="SAM" id="MobiDB-lite"/>
    </source>
</evidence>
<dbReference type="Proteomes" id="UP000030645">
    <property type="component" value="Unassembled WGS sequence"/>
</dbReference>
<protein>
    <recommendedName>
        <fullName evidence="4">DUF688 domain-containing protein</fullName>
    </recommendedName>
</protein>
<sequence>MEDKQLDFNQPLLSVRRFSSPAVPPEADNKRKTDKPLPKLPPLPVYKSELKSGPVRNPGTVPFVWERTPGKPKDEKTSRPQAPEQPPIAPKLPPGRVLNVRQEASDKGSKGTIATQSQTRSILSSSKDVSDLDKRSFTEDKISKLETEDKSSSGSGDGDETYLDALDTLSRSESFFLNCSISGVSGLDDPDVKPSGTFSTDQQTRDFMMGRFLPAAKVMASDTHQYALRKPQVVREQPRQINKVVSGDKRRPLNLNKPNRLPPYAQELGGEESEDESVTYEGSDILSDKVCGLFPRFCLKNSFCLLNPVPGMKMQSQFPISSVRRVPANSSSASTCRETKVEHAEHLVYEQKSMVREQTAELNKGKIKLKYKSNGIEDKSDSQKVDQSSLYRHQQGNGLSLYHSGHSQLKLPEQKGFLGIREKKRNSRERGFDIHKSRRSNFRELLNNENTKLEVGSGSPVVEKTLYIDSVHTVKPPSSNSSASDMKSFTDCRGNDVEIPEKSSDMEDTHSVDSSLQDIKCLSVVDEKATTTPKSLQSVDSCFQSCSNKSTLEKQMHMTNGSIQDEYLIPDSFTLMSSKVAAQESYDLESQRLSCEQEKCHDLTKDSITFTSSKIAERKIDLKSRQYLGLDYQESQLKMADDRKIDSKGQQLIKFRTEENFLALVQSSTTKVANDRVIDLESQRLGKLGNQESSQSSNLQMPLALLLPKSPSESWLKRTLPTISARNSSSWSSLAARIGASSPMASPLDPKWETIVKTSNVQYGRLRFSEVILYP</sequence>